<evidence type="ECO:0000256" key="5">
    <source>
        <dbReference type="ARBA" id="ARBA00023136"/>
    </source>
</evidence>
<dbReference type="PANTHER" id="PTHR30572">
    <property type="entry name" value="MEMBRANE COMPONENT OF TRANSPORTER-RELATED"/>
    <property type="match status" value="1"/>
</dbReference>
<proteinExistence type="inferred from homology"/>
<feature type="transmembrane region" description="Helical" evidence="8">
    <location>
        <begin position="345"/>
        <end position="367"/>
    </location>
</feature>
<evidence type="ECO:0000259" key="10">
    <source>
        <dbReference type="Pfam" id="PF12704"/>
    </source>
</evidence>
<dbReference type="InterPro" id="IPR003838">
    <property type="entry name" value="ABC3_permease_C"/>
</dbReference>
<feature type="transmembrane region" description="Helical" evidence="8">
    <location>
        <begin position="301"/>
        <end position="324"/>
    </location>
</feature>
<protein>
    <recommendedName>
        <fullName evidence="13">ABC3 transporter permease protein domain-containing protein</fullName>
    </recommendedName>
</protein>
<sequence length="975" mass="108408">MALFLMILRKMMNNKWLEISLLLGLVLSVALASSMPVYTNAILQRLLVQELRQLQLEGSQYPGIYWLSAQLGEDAEKKKISLPETDALMREAGERFGLPLQTYVRERSTQRYGLLPAQSNKADPNKQRSADLTALDGMEEHIRLVDGRMPAKEPVDGVYEALVVSEALTELSMVLDGVFALRLQPGSEPVYVKPVGVFDRSDYADLYWYNIPSSYKNSFLIDFGLFERDFTMGGKLNVQAGYWYAALDYTRMTLASASDFERADRAIQEHMDARYETHNKNAPAMQTLAAYHAKEKSLRTMLWSLNVPVMLMLGFYLYMVAALITDRQKTEIAILRSRGASRLQIILSYAAEGLILGACALLLGPYAGVWLTKMLGASSGFLEFVQRAKLEVNLNGDAYVYALAAVGVSLVMTLIPVFLATRLSITQHKQQSARKDTSSFWHRFGLDAILIGLALYGLYNYRTRMKDLLSLGLSSNDLRVDPLLFLIPALFILGTGLLVLRIYPWLITLIYRAGRRWWPPSLYAAMLQVSRSIVQYQILMVFLIVTIATGLFGASATRTINANTADKIRYAAGADITMQIRWENDAPPVILYSELQEEQEQEAVQPQAAEDDAPPEPPRRTQYTEPSFLPFTQLPGVESAAKVFVRPGADLIKGKTSGSVQLMGIDTKAFGETAWMRNGLLDHHIRDYLNLIASRPSAVLISRSIAEEYGVKAGETVSIGWKGVEAIPFTVYGIIDYWPSWNPNPGSGSGSGAVEEKAGGPDGAKVSRPKLIVGHLSYIQNNLALEPYEVWLKLKEGASSQGVYAAVKEQGFQIEELRDAKQEQIKAVKEPFQLAINGVMTLGFLISVCICFFGFLLYWVLSLHARTLQYGIFRAMGISLPQLIGMLAAEQVLISGAAIAIGMGTGSLTSRLFVPLFEMSFDPKTQVPPFQVLFDPRDETRLYVIVGFMMLIGLSILAYIVSRIRIHQAVKLGED</sequence>
<keyword evidence="5 8" id="KW-0472">Membrane</keyword>
<dbReference type="Pfam" id="PF12704">
    <property type="entry name" value="MacB_PCD"/>
    <property type="match status" value="1"/>
</dbReference>
<feature type="transmembrane region" description="Helical" evidence="8">
    <location>
        <begin position="834"/>
        <end position="861"/>
    </location>
</feature>
<dbReference type="Pfam" id="PF02687">
    <property type="entry name" value="FtsX"/>
    <property type="match status" value="2"/>
</dbReference>
<accession>F8FFY3</accession>
<feature type="domain" description="MacB-like periplasmic core" evidence="10">
    <location>
        <begin position="547"/>
        <end position="809"/>
    </location>
</feature>
<feature type="domain" description="ABC3 transporter permease C-terminal" evidence="9">
    <location>
        <begin position="310"/>
        <end position="423"/>
    </location>
</feature>
<dbReference type="PANTHER" id="PTHR30572:SF4">
    <property type="entry name" value="ABC TRANSPORTER PERMEASE YTRF"/>
    <property type="match status" value="1"/>
</dbReference>
<dbReference type="InterPro" id="IPR050250">
    <property type="entry name" value="Macrolide_Exporter_MacB"/>
</dbReference>
<organism evidence="11 12">
    <name type="scientific">Paenibacillus mucilaginosus (strain KNP414)</name>
    <dbReference type="NCBI Taxonomy" id="1036673"/>
    <lineage>
        <taxon>Bacteria</taxon>
        <taxon>Bacillati</taxon>
        <taxon>Bacillota</taxon>
        <taxon>Bacilli</taxon>
        <taxon>Bacillales</taxon>
        <taxon>Paenibacillaceae</taxon>
        <taxon>Paenibacillus</taxon>
    </lineage>
</organism>
<gene>
    <name evidence="11" type="ordered locus">KNP414_04715</name>
</gene>
<dbReference type="GO" id="GO:0005886">
    <property type="term" value="C:plasma membrane"/>
    <property type="evidence" value="ECO:0007669"/>
    <property type="project" value="UniProtKB-SubCell"/>
</dbReference>
<reference evidence="11 12" key="2">
    <citation type="journal article" date="2013" name="Genome Announc.">
        <title>Genome Sequence of Growth-Improving Paenibacillus mucilaginosus Strain KNP414.</title>
        <authorList>
            <person name="Lu J.J."/>
            <person name="Wang J.F."/>
            <person name="Hu X.F."/>
        </authorList>
    </citation>
    <scope>NUCLEOTIDE SEQUENCE [LARGE SCALE GENOMIC DNA]</scope>
    <source>
        <strain evidence="11 12">KNP414</strain>
    </source>
</reference>
<dbReference type="Proteomes" id="UP000006620">
    <property type="component" value="Chromosome"/>
</dbReference>
<evidence type="ECO:0000313" key="11">
    <source>
        <dbReference type="EMBL" id="AEI43245.1"/>
    </source>
</evidence>
<feature type="transmembrane region" description="Helical" evidence="8">
    <location>
        <begin position="942"/>
        <end position="961"/>
    </location>
</feature>
<dbReference type="InterPro" id="IPR025857">
    <property type="entry name" value="MacB_PCD"/>
</dbReference>
<evidence type="ECO:0000313" key="12">
    <source>
        <dbReference type="Proteomes" id="UP000006620"/>
    </source>
</evidence>
<dbReference type="HOGENOM" id="CLU_011926_0_0_9"/>
<evidence type="ECO:0000256" key="7">
    <source>
        <dbReference type="SAM" id="MobiDB-lite"/>
    </source>
</evidence>
<name>F8FFY3_PAEMK</name>
<comment type="subcellular location">
    <subcellularLocation>
        <location evidence="1">Cell membrane</location>
        <topology evidence="1">Multi-pass membrane protein</topology>
    </subcellularLocation>
</comment>
<dbReference type="KEGG" id="pms:KNP414_04715"/>
<evidence type="ECO:0000256" key="6">
    <source>
        <dbReference type="ARBA" id="ARBA00038076"/>
    </source>
</evidence>
<dbReference type="RefSeq" id="WP_013918398.1">
    <property type="nucleotide sequence ID" value="NC_015690.1"/>
</dbReference>
<evidence type="ECO:0000256" key="2">
    <source>
        <dbReference type="ARBA" id="ARBA00022475"/>
    </source>
</evidence>
<evidence type="ECO:0000256" key="3">
    <source>
        <dbReference type="ARBA" id="ARBA00022692"/>
    </source>
</evidence>
<feature type="transmembrane region" description="Helical" evidence="8">
    <location>
        <begin position="533"/>
        <end position="554"/>
    </location>
</feature>
<reference evidence="12" key="1">
    <citation type="submission" date="2011-06" db="EMBL/GenBank/DDBJ databases">
        <title>Complete genome sequence of Paenibacillus mucilaginosus KNP414.</title>
        <authorList>
            <person name="Wang J."/>
            <person name="Hu S."/>
            <person name="Hu X."/>
            <person name="Zhang B."/>
            <person name="Dong D."/>
            <person name="Zhang S."/>
            <person name="Zhao K."/>
            <person name="Wu D."/>
        </authorList>
    </citation>
    <scope>NUCLEOTIDE SEQUENCE [LARGE SCALE GENOMIC DNA]</scope>
    <source>
        <strain evidence="12">KNP414</strain>
    </source>
</reference>
<evidence type="ECO:0008006" key="13">
    <source>
        <dbReference type="Google" id="ProtNLM"/>
    </source>
</evidence>
<evidence type="ECO:0000256" key="1">
    <source>
        <dbReference type="ARBA" id="ARBA00004651"/>
    </source>
</evidence>
<comment type="similarity">
    <text evidence="6">Belongs to the ABC-4 integral membrane protein family.</text>
</comment>
<feature type="transmembrane region" description="Helical" evidence="8">
    <location>
        <begin position="483"/>
        <end position="512"/>
    </location>
</feature>
<dbReference type="AlphaFoldDB" id="F8FFY3"/>
<feature type="region of interest" description="Disordered" evidence="7">
    <location>
        <begin position="601"/>
        <end position="624"/>
    </location>
</feature>
<feature type="domain" description="ABC3 transporter permease C-terminal" evidence="9">
    <location>
        <begin position="844"/>
        <end position="967"/>
    </location>
</feature>
<feature type="transmembrane region" description="Helical" evidence="8">
    <location>
        <begin position="398"/>
        <end position="419"/>
    </location>
</feature>
<dbReference type="GO" id="GO:0022857">
    <property type="term" value="F:transmembrane transporter activity"/>
    <property type="evidence" value="ECO:0007669"/>
    <property type="project" value="TreeGrafter"/>
</dbReference>
<keyword evidence="3 8" id="KW-0812">Transmembrane</keyword>
<evidence type="ECO:0000259" key="9">
    <source>
        <dbReference type="Pfam" id="PF02687"/>
    </source>
</evidence>
<evidence type="ECO:0000256" key="8">
    <source>
        <dbReference type="SAM" id="Phobius"/>
    </source>
</evidence>
<dbReference type="PATRIC" id="fig|1036673.3.peg.4340"/>
<dbReference type="EMBL" id="CP002869">
    <property type="protein sequence ID" value="AEI43245.1"/>
    <property type="molecule type" value="Genomic_DNA"/>
</dbReference>
<keyword evidence="2" id="KW-1003">Cell membrane</keyword>
<keyword evidence="4 8" id="KW-1133">Transmembrane helix</keyword>
<feature type="transmembrane region" description="Helical" evidence="8">
    <location>
        <begin position="440"/>
        <end position="459"/>
    </location>
</feature>
<evidence type="ECO:0000256" key="4">
    <source>
        <dbReference type="ARBA" id="ARBA00022989"/>
    </source>
</evidence>
<feature type="transmembrane region" description="Helical" evidence="8">
    <location>
        <begin position="882"/>
        <end position="903"/>
    </location>
</feature>